<protein>
    <submittedName>
        <fullName evidence="2">Uncharacterized protein</fullName>
    </submittedName>
</protein>
<sequence>MYENSTWGMYDRIVKGRQRQHDRNVLIESLRQIELAKEEMQGQCQPPSESTTSTASSQTSSGRTASLTASAISSRSQSRSPSQIFTIGSIVGLQSMQRVSGSESSSSTSAEAENFRLEL</sequence>
<evidence type="ECO:0000256" key="1">
    <source>
        <dbReference type="SAM" id="MobiDB-lite"/>
    </source>
</evidence>
<organism evidence="2 3">
    <name type="scientific">Thalassiosira oceanica</name>
    <name type="common">Marine diatom</name>
    <dbReference type="NCBI Taxonomy" id="159749"/>
    <lineage>
        <taxon>Eukaryota</taxon>
        <taxon>Sar</taxon>
        <taxon>Stramenopiles</taxon>
        <taxon>Ochrophyta</taxon>
        <taxon>Bacillariophyta</taxon>
        <taxon>Coscinodiscophyceae</taxon>
        <taxon>Thalassiosirophycidae</taxon>
        <taxon>Thalassiosirales</taxon>
        <taxon>Thalassiosiraceae</taxon>
        <taxon>Thalassiosira</taxon>
    </lineage>
</organism>
<evidence type="ECO:0000313" key="2">
    <source>
        <dbReference type="EMBL" id="EJK54078.1"/>
    </source>
</evidence>
<feature type="compositionally biased region" description="Low complexity" evidence="1">
    <location>
        <begin position="100"/>
        <end position="112"/>
    </location>
</feature>
<dbReference type="Proteomes" id="UP000266841">
    <property type="component" value="Unassembled WGS sequence"/>
</dbReference>
<feature type="compositionally biased region" description="Low complexity" evidence="1">
    <location>
        <begin position="48"/>
        <end position="81"/>
    </location>
</feature>
<feature type="region of interest" description="Disordered" evidence="1">
    <location>
        <begin position="96"/>
        <end position="119"/>
    </location>
</feature>
<dbReference type="EMBL" id="AGNL01036417">
    <property type="protein sequence ID" value="EJK54078.1"/>
    <property type="molecule type" value="Genomic_DNA"/>
</dbReference>
<reference evidence="2 3" key="1">
    <citation type="journal article" date="2012" name="Genome Biol.">
        <title>Genome and low-iron response of an oceanic diatom adapted to chronic iron limitation.</title>
        <authorList>
            <person name="Lommer M."/>
            <person name="Specht M."/>
            <person name="Roy A.S."/>
            <person name="Kraemer L."/>
            <person name="Andreson R."/>
            <person name="Gutowska M.A."/>
            <person name="Wolf J."/>
            <person name="Bergner S.V."/>
            <person name="Schilhabel M.B."/>
            <person name="Klostermeier U.C."/>
            <person name="Beiko R.G."/>
            <person name="Rosenstiel P."/>
            <person name="Hippler M."/>
            <person name="Laroche J."/>
        </authorList>
    </citation>
    <scope>NUCLEOTIDE SEQUENCE [LARGE SCALE GENOMIC DNA]</scope>
    <source>
        <strain evidence="2 3">CCMP1005</strain>
    </source>
</reference>
<dbReference type="AlphaFoldDB" id="K0RK22"/>
<feature type="region of interest" description="Disordered" evidence="1">
    <location>
        <begin position="38"/>
        <end position="81"/>
    </location>
</feature>
<proteinExistence type="predicted"/>
<evidence type="ECO:0000313" key="3">
    <source>
        <dbReference type="Proteomes" id="UP000266841"/>
    </source>
</evidence>
<keyword evidence="3" id="KW-1185">Reference proteome</keyword>
<accession>K0RK22</accession>
<name>K0RK22_THAOC</name>
<comment type="caution">
    <text evidence="2">The sequence shown here is derived from an EMBL/GenBank/DDBJ whole genome shotgun (WGS) entry which is preliminary data.</text>
</comment>
<gene>
    <name evidence="2" type="ORF">THAOC_26371</name>
</gene>